<dbReference type="InterPro" id="IPR015919">
    <property type="entry name" value="Cadherin-like_sf"/>
</dbReference>
<dbReference type="SMART" id="SM00112">
    <property type="entry name" value="CA"/>
    <property type="match status" value="2"/>
</dbReference>
<dbReference type="InterPro" id="IPR002126">
    <property type="entry name" value="Cadherin-like_dom"/>
</dbReference>
<evidence type="ECO:0000256" key="1">
    <source>
        <dbReference type="ARBA" id="ARBA00004370"/>
    </source>
</evidence>
<keyword evidence="7" id="KW-0472">Membrane</keyword>
<dbReference type="SUPFAM" id="SSF49313">
    <property type="entry name" value="Cadherin-like"/>
    <property type="match status" value="2"/>
</dbReference>
<evidence type="ECO:0000256" key="3">
    <source>
        <dbReference type="ARBA" id="ARBA00022692"/>
    </source>
</evidence>
<dbReference type="InterPro" id="IPR020894">
    <property type="entry name" value="Cadherin_CS"/>
</dbReference>
<keyword evidence="2" id="KW-0245">EGF-like domain</keyword>
<keyword evidence="6" id="KW-1133">Transmembrane helix</keyword>
<evidence type="ECO:0000256" key="6">
    <source>
        <dbReference type="ARBA" id="ARBA00022989"/>
    </source>
</evidence>
<evidence type="ECO:0000256" key="4">
    <source>
        <dbReference type="ARBA" id="ARBA00022737"/>
    </source>
</evidence>
<dbReference type="CDD" id="cd11304">
    <property type="entry name" value="Cadherin_repeat"/>
    <property type="match status" value="2"/>
</dbReference>
<evidence type="ECO:0000313" key="11">
    <source>
        <dbReference type="Proteomes" id="UP001331761"/>
    </source>
</evidence>
<dbReference type="PANTHER" id="PTHR24026:SF133">
    <property type="entry name" value="CADHERIN-RELATED FAMILY MEMBER 2"/>
    <property type="match status" value="1"/>
</dbReference>
<protein>
    <submittedName>
        <fullName evidence="10">Cadherin domain protein</fullName>
    </submittedName>
</protein>
<evidence type="ECO:0000256" key="7">
    <source>
        <dbReference type="ARBA" id="ARBA00023136"/>
    </source>
</evidence>
<dbReference type="GO" id="GO:0005509">
    <property type="term" value="F:calcium ion binding"/>
    <property type="evidence" value="ECO:0007669"/>
    <property type="project" value="UniProtKB-UniRule"/>
</dbReference>
<sequence>MLDRESIPGYRLVVMAKDHGHPPLSTEAIVEVKVLDEDDNAPKFSHLFHAEIPEDLEVGSPVLIISASDPDGFGNHTFSIDNETITPFSIDAHTGQIYLRRPLDREQMSSYRLRVRVSDGTWAVQTGAAISILDVNDNAPVFEEQRYVFIVDEAL</sequence>
<feature type="non-terminal residue" evidence="10">
    <location>
        <position position="155"/>
    </location>
</feature>
<evidence type="ECO:0000256" key="2">
    <source>
        <dbReference type="ARBA" id="ARBA00022536"/>
    </source>
</evidence>
<dbReference type="PANTHER" id="PTHR24026">
    <property type="entry name" value="FAT ATYPICAL CADHERIN-RELATED"/>
    <property type="match status" value="1"/>
</dbReference>
<feature type="domain" description="Cadherin" evidence="9">
    <location>
        <begin position="2"/>
        <end position="44"/>
    </location>
</feature>
<proteinExistence type="predicted"/>
<dbReference type="Gene3D" id="2.60.40.60">
    <property type="entry name" value="Cadherins"/>
    <property type="match status" value="2"/>
</dbReference>
<dbReference type="FunFam" id="2.60.40.60:FF:000020">
    <property type="entry name" value="Dachsous cadherin-related 1b"/>
    <property type="match status" value="1"/>
</dbReference>
<dbReference type="PRINTS" id="PR00205">
    <property type="entry name" value="CADHERIN"/>
</dbReference>
<keyword evidence="11" id="KW-1185">Reference proteome</keyword>
<evidence type="ECO:0000313" key="10">
    <source>
        <dbReference type="EMBL" id="KAK5973396.1"/>
    </source>
</evidence>
<evidence type="ECO:0000259" key="9">
    <source>
        <dbReference type="PROSITE" id="PS50268"/>
    </source>
</evidence>
<comment type="caution">
    <text evidence="10">The sequence shown here is derived from an EMBL/GenBank/DDBJ whole genome shotgun (WGS) entry which is preliminary data.</text>
</comment>
<accession>A0AAN8IH38</accession>
<dbReference type="GO" id="GO:0007156">
    <property type="term" value="P:homophilic cell adhesion via plasma membrane adhesion molecules"/>
    <property type="evidence" value="ECO:0007669"/>
    <property type="project" value="InterPro"/>
</dbReference>
<evidence type="ECO:0000256" key="8">
    <source>
        <dbReference type="PROSITE-ProRule" id="PRU00043"/>
    </source>
</evidence>
<evidence type="ECO:0000256" key="5">
    <source>
        <dbReference type="ARBA" id="ARBA00022837"/>
    </source>
</evidence>
<feature type="domain" description="Cadherin" evidence="9">
    <location>
        <begin position="44"/>
        <end position="142"/>
    </location>
</feature>
<keyword evidence="5 8" id="KW-0106">Calcium</keyword>
<dbReference type="PROSITE" id="PS00232">
    <property type="entry name" value="CADHERIN_1"/>
    <property type="match status" value="1"/>
</dbReference>
<gene>
    <name evidence="10" type="ORF">GCK32_018194</name>
</gene>
<organism evidence="10 11">
    <name type="scientific">Trichostrongylus colubriformis</name>
    <name type="common">Black scour worm</name>
    <dbReference type="NCBI Taxonomy" id="6319"/>
    <lineage>
        <taxon>Eukaryota</taxon>
        <taxon>Metazoa</taxon>
        <taxon>Ecdysozoa</taxon>
        <taxon>Nematoda</taxon>
        <taxon>Chromadorea</taxon>
        <taxon>Rhabditida</taxon>
        <taxon>Rhabditina</taxon>
        <taxon>Rhabditomorpha</taxon>
        <taxon>Strongyloidea</taxon>
        <taxon>Trichostrongylidae</taxon>
        <taxon>Trichostrongylus</taxon>
    </lineage>
</organism>
<keyword evidence="3" id="KW-0812">Transmembrane</keyword>
<dbReference type="GO" id="GO:0007411">
    <property type="term" value="P:axon guidance"/>
    <property type="evidence" value="ECO:0007669"/>
    <property type="project" value="UniProtKB-ARBA"/>
</dbReference>
<name>A0AAN8IH38_TRICO</name>
<comment type="subcellular location">
    <subcellularLocation>
        <location evidence="1">Membrane</location>
    </subcellularLocation>
</comment>
<dbReference type="EMBL" id="WIXE01015540">
    <property type="protein sequence ID" value="KAK5973396.1"/>
    <property type="molecule type" value="Genomic_DNA"/>
</dbReference>
<dbReference type="AlphaFoldDB" id="A0AAN8IH38"/>
<dbReference type="Pfam" id="PF00028">
    <property type="entry name" value="Cadherin"/>
    <property type="match status" value="1"/>
</dbReference>
<reference evidence="10 11" key="1">
    <citation type="submission" date="2019-10" db="EMBL/GenBank/DDBJ databases">
        <title>Assembly and Annotation for the nematode Trichostrongylus colubriformis.</title>
        <authorList>
            <person name="Martin J."/>
        </authorList>
    </citation>
    <scope>NUCLEOTIDE SEQUENCE [LARGE SCALE GENOMIC DNA]</scope>
    <source>
        <strain evidence="10">G859</strain>
        <tissue evidence="10">Whole worm</tissue>
    </source>
</reference>
<dbReference type="GO" id="GO:0005886">
    <property type="term" value="C:plasma membrane"/>
    <property type="evidence" value="ECO:0007669"/>
    <property type="project" value="InterPro"/>
</dbReference>
<dbReference type="PROSITE" id="PS50268">
    <property type="entry name" value="CADHERIN_2"/>
    <property type="match status" value="2"/>
</dbReference>
<dbReference type="Proteomes" id="UP001331761">
    <property type="component" value="Unassembled WGS sequence"/>
</dbReference>
<keyword evidence="4" id="KW-0677">Repeat</keyword>